<keyword evidence="2" id="KW-1185">Reference proteome</keyword>
<dbReference type="Proteomes" id="UP000572051">
    <property type="component" value="Unassembled WGS sequence"/>
</dbReference>
<sequence length="60" mass="6714">MFDRIGSLADRLLTRVVPGTRASASYCWWDYAPISSPCIRRYCCNPPGSGSTYCTSFRPC</sequence>
<evidence type="ECO:0000313" key="1">
    <source>
        <dbReference type="EMBL" id="NYJ35894.1"/>
    </source>
</evidence>
<name>A0A7Z0EPJ7_9ACTN</name>
<organism evidence="1 2">
    <name type="scientific">Nocardiopsis aegyptia</name>
    <dbReference type="NCBI Taxonomy" id="220378"/>
    <lineage>
        <taxon>Bacteria</taxon>
        <taxon>Bacillati</taxon>
        <taxon>Actinomycetota</taxon>
        <taxon>Actinomycetes</taxon>
        <taxon>Streptosporangiales</taxon>
        <taxon>Nocardiopsidaceae</taxon>
        <taxon>Nocardiopsis</taxon>
    </lineage>
</organism>
<comment type="caution">
    <text evidence="1">The sequence shown here is derived from an EMBL/GenBank/DDBJ whole genome shotgun (WGS) entry which is preliminary data.</text>
</comment>
<dbReference type="EMBL" id="JACCFS010000001">
    <property type="protein sequence ID" value="NYJ35894.1"/>
    <property type="molecule type" value="Genomic_DNA"/>
</dbReference>
<dbReference type="RefSeq" id="WP_179825375.1">
    <property type="nucleotide sequence ID" value="NZ_JACCFS010000001.1"/>
</dbReference>
<evidence type="ECO:0000313" key="2">
    <source>
        <dbReference type="Proteomes" id="UP000572051"/>
    </source>
</evidence>
<gene>
    <name evidence="1" type="ORF">HNR10_003775</name>
</gene>
<reference evidence="1 2" key="1">
    <citation type="submission" date="2020-07" db="EMBL/GenBank/DDBJ databases">
        <title>Sequencing the genomes of 1000 actinobacteria strains.</title>
        <authorList>
            <person name="Klenk H.-P."/>
        </authorList>
    </citation>
    <scope>NUCLEOTIDE SEQUENCE [LARGE SCALE GENOMIC DNA]</scope>
    <source>
        <strain evidence="1 2">DSM 44442</strain>
    </source>
</reference>
<dbReference type="AlphaFoldDB" id="A0A7Z0EPJ7"/>
<accession>A0A7Z0EPJ7</accession>
<proteinExistence type="predicted"/>
<protein>
    <submittedName>
        <fullName evidence="1">Uncharacterized protein</fullName>
    </submittedName>
</protein>